<reference evidence="1 2" key="1">
    <citation type="submission" date="2016-10" db="EMBL/GenBank/DDBJ databases">
        <authorList>
            <person name="de Groot N.N."/>
        </authorList>
    </citation>
    <scope>NUCLEOTIDE SEQUENCE [LARGE SCALE GENOMIC DNA]</scope>
    <source>
        <strain evidence="1 2">AR67</strain>
    </source>
</reference>
<evidence type="ECO:0000313" key="1">
    <source>
        <dbReference type="EMBL" id="SFB94949.1"/>
    </source>
</evidence>
<accession>A0A1I1F656</accession>
<evidence type="ECO:0000313" key="2">
    <source>
        <dbReference type="Proteomes" id="UP000182192"/>
    </source>
</evidence>
<organism evidence="1 2">
    <name type="scientific">Ruminococcus albus</name>
    <dbReference type="NCBI Taxonomy" id="1264"/>
    <lineage>
        <taxon>Bacteria</taxon>
        <taxon>Bacillati</taxon>
        <taxon>Bacillota</taxon>
        <taxon>Clostridia</taxon>
        <taxon>Eubacteriales</taxon>
        <taxon>Oscillospiraceae</taxon>
        <taxon>Ruminococcus</taxon>
    </lineage>
</organism>
<gene>
    <name evidence="1" type="ORF">SAMN02910406_00886</name>
</gene>
<dbReference type="OrthoDB" id="1824095at2"/>
<dbReference type="RefSeq" id="WP_074960365.1">
    <property type="nucleotide sequence ID" value="NZ_FOKQ01000005.1"/>
</dbReference>
<dbReference type="EMBL" id="FOKQ01000005">
    <property type="protein sequence ID" value="SFB94949.1"/>
    <property type="molecule type" value="Genomic_DNA"/>
</dbReference>
<proteinExistence type="predicted"/>
<protein>
    <submittedName>
        <fullName evidence="1">Uncharacterized protein</fullName>
    </submittedName>
</protein>
<sequence length="68" mass="7612">MSKIVKQLPCDKYSVLILDSTPPTSWNSNIVIIDGMTYEAEIVYDLQNALAVKAKETFIGKTIEYKTA</sequence>
<dbReference type="AlphaFoldDB" id="A0A1I1F656"/>
<name>A0A1I1F656_RUMAL</name>
<dbReference type="Proteomes" id="UP000182192">
    <property type="component" value="Unassembled WGS sequence"/>
</dbReference>